<gene>
    <name evidence="1" type="ORF">CITCOLO1_LOCUS182</name>
</gene>
<sequence length="75" mass="8593">MKMEMNAFAGNHCCLISLIEFQPGKRKKLRSPKFSNKDSEIESESLTKPKYLEASPPQIFFKLNANPIVVQRHSL</sequence>
<dbReference type="Proteomes" id="UP001642487">
    <property type="component" value="Chromosome 1"/>
</dbReference>
<accession>A0ABP0XKH6</accession>
<dbReference type="EMBL" id="OZ021735">
    <property type="protein sequence ID" value="CAK9308668.1"/>
    <property type="molecule type" value="Genomic_DNA"/>
</dbReference>
<organism evidence="1 2">
    <name type="scientific">Citrullus colocynthis</name>
    <name type="common">colocynth</name>
    <dbReference type="NCBI Taxonomy" id="252529"/>
    <lineage>
        <taxon>Eukaryota</taxon>
        <taxon>Viridiplantae</taxon>
        <taxon>Streptophyta</taxon>
        <taxon>Embryophyta</taxon>
        <taxon>Tracheophyta</taxon>
        <taxon>Spermatophyta</taxon>
        <taxon>Magnoliopsida</taxon>
        <taxon>eudicotyledons</taxon>
        <taxon>Gunneridae</taxon>
        <taxon>Pentapetalae</taxon>
        <taxon>rosids</taxon>
        <taxon>fabids</taxon>
        <taxon>Cucurbitales</taxon>
        <taxon>Cucurbitaceae</taxon>
        <taxon>Benincaseae</taxon>
        <taxon>Citrullus</taxon>
    </lineage>
</organism>
<evidence type="ECO:0000313" key="2">
    <source>
        <dbReference type="Proteomes" id="UP001642487"/>
    </source>
</evidence>
<reference evidence="1 2" key="1">
    <citation type="submission" date="2024-03" db="EMBL/GenBank/DDBJ databases">
        <authorList>
            <person name="Gkanogiannis A."/>
            <person name="Becerra Lopez-Lavalle L."/>
        </authorList>
    </citation>
    <scope>NUCLEOTIDE SEQUENCE [LARGE SCALE GENOMIC DNA]</scope>
</reference>
<name>A0ABP0XKH6_9ROSI</name>
<evidence type="ECO:0000313" key="1">
    <source>
        <dbReference type="EMBL" id="CAK9308668.1"/>
    </source>
</evidence>
<protein>
    <submittedName>
        <fullName evidence="1">Uncharacterized protein</fullName>
    </submittedName>
</protein>
<proteinExistence type="predicted"/>
<keyword evidence="2" id="KW-1185">Reference proteome</keyword>